<evidence type="ECO:0000313" key="1">
    <source>
        <dbReference type="EMBL" id="AFA38029.1"/>
    </source>
</evidence>
<protein>
    <submittedName>
        <fullName evidence="1">Uncharacterized protein</fullName>
    </submittedName>
</protein>
<dbReference type="AlphaFoldDB" id="H6Q5Z9"/>
<reference evidence="1 2" key="1">
    <citation type="journal article" date="2012" name="Stand. Genomic Sci.">
        <title>Complete genome sequence of Pyrobaculum oguniense.</title>
        <authorList>
            <person name="Bernick D.L."/>
            <person name="Karplus K."/>
            <person name="Lui L.M."/>
            <person name="Coker J.K."/>
            <person name="Murphy J.N."/>
            <person name="Chan P.P."/>
            <person name="Cozen A.E."/>
            <person name="Lowe T.M."/>
        </authorList>
    </citation>
    <scope>NUCLEOTIDE SEQUENCE [LARGE SCALE GENOMIC DNA]</scope>
    <source>
        <strain evidence="1 2">TE7</strain>
    </source>
</reference>
<keyword evidence="2" id="KW-1185">Reference proteome</keyword>
<dbReference type="EMBL" id="CP003316">
    <property type="protein sequence ID" value="AFA38029.1"/>
    <property type="molecule type" value="Genomic_DNA"/>
</dbReference>
<dbReference type="Proteomes" id="UP000009062">
    <property type="component" value="Chromosome"/>
</dbReference>
<organism evidence="1 2">
    <name type="scientific">Pyrobaculum oguniense (strain DSM 13380 / JCM 10595 / TE7)</name>
    <dbReference type="NCBI Taxonomy" id="698757"/>
    <lineage>
        <taxon>Archaea</taxon>
        <taxon>Thermoproteota</taxon>
        <taxon>Thermoprotei</taxon>
        <taxon>Thermoproteales</taxon>
        <taxon>Thermoproteaceae</taxon>
        <taxon>Pyrobaculum</taxon>
    </lineage>
</organism>
<name>H6Q5Z9_PYROT</name>
<sequence length="132" mass="14880">MRACRPHPRALLRFAYLQEVLWEMAAYWCRCLRYAPLCGRGRCPVDATACAAALPAVLAAWGSLVRANFYVFLRGEVPERFYLAVAKAASRLFTHLAQDGYILYEDLVTEAAILFLEVSRRKVYPPPTPATP</sequence>
<gene>
    <name evidence="1" type="ordered locus">Pogu_0002</name>
</gene>
<dbReference type="STRING" id="698757.Pogu_0002"/>
<accession>H6Q5Z9</accession>
<dbReference type="HOGENOM" id="CLU_2079514_0_0_2"/>
<proteinExistence type="predicted"/>
<dbReference type="KEGG" id="pog:Pogu_0002"/>
<evidence type="ECO:0000313" key="2">
    <source>
        <dbReference type="Proteomes" id="UP000009062"/>
    </source>
</evidence>